<evidence type="ECO:0000256" key="1">
    <source>
        <dbReference type="SAM" id="Phobius"/>
    </source>
</evidence>
<name>A0A0A9XZ22_LYGHE</name>
<sequence length="335" mass="37254">MGHCPRAGLLAHTNIRGTQTHVLSTLHSPHTYCYAVSTLLRFYCHPLHPPPLLYFCSDALSTLPNLATIARYSLLDGFRYFFFFGFARSLCVSYCCTLTSMLSTPATRNYFSVFVAIGTPSTASTDATSLSTPSTLLEILTFFHGTISTILVLLWLLTAGGFPVIFSTIVVESPVFFFPTPHSQIPPHLLAPSATPPPPILVFYSSILPTTVVVLFSTPTPSTVVTNLARIPIPLFDATILSNAPSSTTFLPLPHLASLGSMFATVFHPNRLFLTEFFVLFCNMLSRVTTGYHLLVLLLLFRMPQTYFFLFFSPLFLFSQHLYLHCLFPFSPHLY</sequence>
<proteinExistence type="predicted"/>
<accession>A0A0A9XZ22</accession>
<feature type="non-terminal residue" evidence="2">
    <location>
        <position position="335"/>
    </location>
</feature>
<keyword evidence="1" id="KW-0812">Transmembrane</keyword>
<gene>
    <name evidence="2" type="ORF">CM83_19022</name>
</gene>
<feature type="transmembrane region" description="Helical" evidence="1">
    <location>
        <begin position="277"/>
        <end position="301"/>
    </location>
</feature>
<reference evidence="2" key="1">
    <citation type="journal article" date="2014" name="PLoS ONE">
        <title>Transcriptome-Based Identification of ABC Transporters in the Western Tarnished Plant Bug Lygus hesperus.</title>
        <authorList>
            <person name="Hull J.J."/>
            <person name="Chaney K."/>
            <person name="Geib S.M."/>
            <person name="Fabrick J.A."/>
            <person name="Brent C.S."/>
            <person name="Walsh D."/>
            <person name="Lavine L.C."/>
        </authorList>
    </citation>
    <scope>NUCLEOTIDE SEQUENCE</scope>
</reference>
<dbReference type="EMBL" id="GBHO01019511">
    <property type="protein sequence ID" value="JAG24093.1"/>
    <property type="molecule type" value="Transcribed_RNA"/>
</dbReference>
<feature type="transmembrane region" description="Helical" evidence="1">
    <location>
        <begin position="80"/>
        <end position="102"/>
    </location>
</feature>
<feature type="transmembrane region" description="Helical" evidence="1">
    <location>
        <begin position="307"/>
        <end position="330"/>
    </location>
</feature>
<keyword evidence="1" id="KW-1133">Transmembrane helix</keyword>
<evidence type="ECO:0000313" key="2">
    <source>
        <dbReference type="EMBL" id="JAG24093.1"/>
    </source>
</evidence>
<dbReference type="AlphaFoldDB" id="A0A0A9XZ22"/>
<protein>
    <submittedName>
        <fullName evidence="2">Uncharacterized protein</fullName>
    </submittedName>
</protein>
<keyword evidence="1" id="KW-0472">Membrane</keyword>
<organism evidence="2">
    <name type="scientific">Lygus hesperus</name>
    <name type="common">Western plant bug</name>
    <dbReference type="NCBI Taxonomy" id="30085"/>
    <lineage>
        <taxon>Eukaryota</taxon>
        <taxon>Metazoa</taxon>
        <taxon>Ecdysozoa</taxon>
        <taxon>Arthropoda</taxon>
        <taxon>Hexapoda</taxon>
        <taxon>Insecta</taxon>
        <taxon>Pterygota</taxon>
        <taxon>Neoptera</taxon>
        <taxon>Paraneoptera</taxon>
        <taxon>Hemiptera</taxon>
        <taxon>Heteroptera</taxon>
        <taxon>Panheteroptera</taxon>
        <taxon>Cimicomorpha</taxon>
        <taxon>Miridae</taxon>
        <taxon>Mirini</taxon>
        <taxon>Lygus</taxon>
    </lineage>
</organism>
<reference evidence="2" key="2">
    <citation type="submission" date="2014-07" db="EMBL/GenBank/DDBJ databases">
        <authorList>
            <person name="Hull J."/>
        </authorList>
    </citation>
    <scope>NUCLEOTIDE SEQUENCE</scope>
</reference>